<dbReference type="AlphaFoldDB" id="A0AAD4NX46"/>
<evidence type="ECO:0000313" key="3">
    <source>
        <dbReference type="Proteomes" id="UP001190926"/>
    </source>
</evidence>
<accession>A0AAD4NX46</accession>
<dbReference type="PANTHER" id="PTHR45023:SF4">
    <property type="entry name" value="GLYCINE-RICH PROTEIN-RELATED"/>
    <property type="match status" value="1"/>
</dbReference>
<evidence type="ECO:0000313" key="2">
    <source>
        <dbReference type="EMBL" id="KAH6755714.1"/>
    </source>
</evidence>
<keyword evidence="3" id="KW-1185">Reference proteome</keyword>
<feature type="compositionally biased region" description="Low complexity" evidence="1">
    <location>
        <begin position="10"/>
        <end position="20"/>
    </location>
</feature>
<reference evidence="2 3" key="1">
    <citation type="journal article" date="2021" name="Nat. Commun.">
        <title>Incipient diploidization of the medicinal plant Perilla within 10,000 years.</title>
        <authorList>
            <person name="Zhang Y."/>
            <person name="Shen Q."/>
            <person name="Leng L."/>
            <person name="Zhang D."/>
            <person name="Chen S."/>
            <person name="Shi Y."/>
            <person name="Ning Z."/>
            <person name="Chen S."/>
        </authorList>
    </citation>
    <scope>NUCLEOTIDE SEQUENCE [LARGE SCALE GENOMIC DNA]</scope>
    <source>
        <strain evidence="3">cv. PC099</strain>
    </source>
</reference>
<dbReference type="Proteomes" id="UP001190926">
    <property type="component" value="Unassembled WGS sequence"/>
</dbReference>
<proteinExistence type="predicted"/>
<sequence length="155" mass="18014">MVSKDGGNTPSSGHGSSPLGLDNINLEANFEAEVERNVVQKRRIRWTLKKNDVLARCWVSTSEDSMIRTNKKLDQFWVRVTIEYNNNRPANTPQGWGSGHNDVDILMETLKKWEHNHNGESFKLLDMWQILKDCPKWNNPDKRDHRGKKKMKTPM</sequence>
<feature type="region of interest" description="Disordered" evidence="1">
    <location>
        <begin position="1"/>
        <end position="20"/>
    </location>
</feature>
<evidence type="ECO:0000256" key="1">
    <source>
        <dbReference type="SAM" id="MobiDB-lite"/>
    </source>
</evidence>
<dbReference type="PANTHER" id="PTHR45023">
    <property type="match status" value="1"/>
</dbReference>
<gene>
    <name evidence="2" type="ORF">C2S53_009976</name>
</gene>
<dbReference type="EMBL" id="SDAM02029589">
    <property type="protein sequence ID" value="KAH6755714.1"/>
    <property type="molecule type" value="Genomic_DNA"/>
</dbReference>
<name>A0AAD4NX46_PERFH</name>
<evidence type="ECO:0008006" key="4">
    <source>
        <dbReference type="Google" id="ProtNLM"/>
    </source>
</evidence>
<comment type="caution">
    <text evidence="2">The sequence shown here is derived from an EMBL/GenBank/DDBJ whole genome shotgun (WGS) entry which is preliminary data.</text>
</comment>
<organism evidence="2 3">
    <name type="scientific">Perilla frutescens var. hirtella</name>
    <name type="common">Perilla citriodora</name>
    <name type="synonym">Perilla setoyensis</name>
    <dbReference type="NCBI Taxonomy" id="608512"/>
    <lineage>
        <taxon>Eukaryota</taxon>
        <taxon>Viridiplantae</taxon>
        <taxon>Streptophyta</taxon>
        <taxon>Embryophyta</taxon>
        <taxon>Tracheophyta</taxon>
        <taxon>Spermatophyta</taxon>
        <taxon>Magnoliopsida</taxon>
        <taxon>eudicotyledons</taxon>
        <taxon>Gunneridae</taxon>
        <taxon>Pentapetalae</taxon>
        <taxon>asterids</taxon>
        <taxon>lamiids</taxon>
        <taxon>Lamiales</taxon>
        <taxon>Lamiaceae</taxon>
        <taxon>Nepetoideae</taxon>
        <taxon>Elsholtzieae</taxon>
        <taxon>Perilla</taxon>
    </lineage>
</organism>
<protein>
    <recommendedName>
        <fullName evidence="4">No apical meristem-associated C-terminal domain-containing protein</fullName>
    </recommendedName>
</protein>